<dbReference type="GO" id="GO:0004803">
    <property type="term" value="F:transposase activity"/>
    <property type="evidence" value="ECO:0007669"/>
    <property type="project" value="InterPro"/>
</dbReference>
<gene>
    <name evidence="2" type="ORF">A2845_06075</name>
</gene>
<name>A0A1G2CYV8_9BACT</name>
<protein>
    <recommendedName>
        <fullName evidence="1">Transposase IS200-like domain-containing protein</fullName>
    </recommendedName>
</protein>
<feature type="domain" description="Transposase IS200-like" evidence="1">
    <location>
        <begin position="8"/>
        <end position="143"/>
    </location>
</feature>
<dbReference type="EMBL" id="MHLI01000002">
    <property type="protein sequence ID" value="OGZ06457.1"/>
    <property type="molecule type" value="Genomic_DNA"/>
</dbReference>
<evidence type="ECO:0000313" key="2">
    <source>
        <dbReference type="EMBL" id="OGZ06457.1"/>
    </source>
</evidence>
<organism evidence="2 3">
    <name type="scientific">Candidatus Lloydbacteria bacterium RIFCSPHIGHO2_01_FULL_49_22</name>
    <dbReference type="NCBI Taxonomy" id="1798658"/>
    <lineage>
        <taxon>Bacteria</taxon>
        <taxon>Candidatus Lloydiibacteriota</taxon>
    </lineage>
</organism>
<dbReference type="GO" id="GO:0003677">
    <property type="term" value="F:DNA binding"/>
    <property type="evidence" value="ECO:0007669"/>
    <property type="project" value="InterPro"/>
</dbReference>
<dbReference type="Proteomes" id="UP000177122">
    <property type="component" value="Unassembled WGS sequence"/>
</dbReference>
<comment type="caution">
    <text evidence="2">The sequence shown here is derived from an EMBL/GenBank/DDBJ whole genome shotgun (WGS) entry which is preliminary data.</text>
</comment>
<dbReference type="Gene3D" id="3.30.70.1290">
    <property type="entry name" value="Transposase IS200-like"/>
    <property type="match status" value="1"/>
</dbReference>
<evidence type="ECO:0000313" key="3">
    <source>
        <dbReference type="Proteomes" id="UP000177122"/>
    </source>
</evidence>
<reference evidence="2 3" key="1">
    <citation type="journal article" date="2016" name="Nat. Commun.">
        <title>Thousands of microbial genomes shed light on interconnected biogeochemical processes in an aquifer system.</title>
        <authorList>
            <person name="Anantharaman K."/>
            <person name="Brown C.T."/>
            <person name="Hug L.A."/>
            <person name="Sharon I."/>
            <person name="Castelle C.J."/>
            <person name="Probst A.J."/>
            <person name="Thomas B.C."/>
            <person name="Singh A."/>
            <person name="Wilkins M.J."/>
            <person name="Karaoz U."/>
            <person name="Brodie E.L."/>
            <person name="Williams K.H."/>
            <person name="Hubbard S.S."/>
            <person name="Banfield J.F."/>
        </authorList>
    </citation>
    <scope>NUCLEOTIDE SEQUENCE [LARGE SCALE GENOMIC DNA]</scope>
</reference>
<accession>A0A1G2CYV8</accession>
<evidence type="ECO:0000259" key="1">
    <source>
        <dbReference type="SMART" id="SM01321"/>
    </source>
</evidence>
<dbReference type="PANTHER" id="PTHR34322">
    <property type="entry name" value="TRANSPOSASE, Y1_TNP DOMAIN-CONTAINING"/>
    <property type="match status" value="1"/>
</dbReference>
<dbReference type="PANTHER" id="PTHR34322:SF2">
    <property type="entry name" value="TRANSPOSASE IS200-LIKE DOMAIN-CONTAINING PROTEIN"/>
    <property type="match status" value="1"/>
</dbReference>
<dbReference type="InterPro" id="IPR036515">
    <property type="entry name" value="Transposase_17_sf"/>
</dbReference>
<dbReference type="AlphaFoldDB" id="A0A1G2CYV8"/>
<proteinExistence type="predicted"/>
<dbReference type="GO" id="GO:0006313">
    <property type="term" value="P:DNA transposition"/>
    <property type="evidence" value="ECO:0007669"/>
    <property type="project" value="InterPro"/>
</dbReference>
<dbReference type="SUPFAM" id="SSF143422">
    <property type="entry name" value="Transposase IS200-like"/>
    <property type="match status" value="1"/>
</dbReference>
<dbReference type="Pfam" id="PF01797">
    <property type="entry name" value="Y1_Tnp"/>
    <property type="match status" value="1"/>
</dbReference>
<dbReference type="InterPro" id="IPR002686">
    <property type="entry name" value="Transposase_17"/>
</dbReference>
<dbReference type="SMART" id="SM01321">
    <property type="entry name" value="Y1_Tnp"/>
    <property type="match status" value="1"/>
</dbReference>
<sequence length="224" mass="26475">MNRKITFAEGEYYHVYNRGVEKRDIFMDRSDRVRFHRMLHISNSTRPVVYKLIQRLPLDKIEVDDKIVAIGAYVLMNNHFHLLVKEISEGGVSTFMEKLTTSYSKYFNLKNKRVGPLFQGRFKAEHVDSDEYLKYLYAYIHLNPVKLIEPEWKEGGIKNLSAAKKYLEGYRYSSYEDYAVGKREESAILSPSEFPDYFENTGDFAKFVEEWLDYEKEQVEKAVD</sequence>